<name>A0A2G9U2Q4_TELCI</name>
<keyword evidence="15" id="KW-1185">Reference proteome</keyword>
<dbReference type="Gene3D" id="1.20.1560.10">
    <property type="entry name" value="ABC transporter type 1, transmembrane domain"/>
    <property type="match status" value="2"/>
</dbReference>
<dbReference type="Pfam" id="PF00664">
    <property type="entry name" value="ABC_membrane"/>
    <property type="match status" value="2"/>
</dbReference>
<dbReference type="SUPFAM" id="SSF90123">
    <property type="entry name" value="ABC transporter transmembrane region"/>
    <property type="match status" value="2"/>
</dbReference>
<dbReference type="Gene3D" id="3.40.50.300">
    <property type="entry name" value="P-loop containing nucleotide triphosphate hydrolases"/>
    <property type="match status" value="1"/>
</dbReference>
<accession>A0A2G9U2Q4</accession>
<dbReference type="Pfam" id="PF00005">
    <property type="entry name" value="ABC_tran"/>
    <property type="match status" value="1"/>
</dbReference>
<dbReference type="InterPro" id="IPR011527">
    <property type="entry name" value="ABC1_TM_dom"/>
</dbReference>
<feature type="transmembrane region" description="Helical" evidence="11">
    <location>
        <begin position="747"/>
        <end position="774"/>
    </location>
</feature>
<evidence type="ECO:0000256" key="10">
    <source>
        <dbReference type="SAM" id="MobiDB-lite"/>
    </source>
</evidence>
<feature type="compositionally biased region" description="Basic and acidic residues" evidence="10">
    <location>
        <begin position="9"/>
        <end position="27"/>
    </location>
</feature>
<keyword evidence="9 11" id="KW-0472">Membrane</keyword>
<comment type="similarity">
    <text evidence="2">Belongs to the ABC transporter superfamily. ABCB family. Multidrug resistance exporter (TC 3.A.1.201) subfamily.</text>
</comment>
<dbReference type="PROSITE" id="PS00211">
    <property type="entry name" value="ABC_TRANSPORTER_1"/>
    <property type="match status" value="1"/>
</dbReference>
<evidence type="ECO:0000256" key="5">
    <source>
        <dbReference type="ARBA" id="ARBA00022737"/>
    </source>
</evidence>
<evidence type="ECO:0000256" key="9">
    <source>
        <dbReference type="ARBA" id="ARBA00023136"/>
    </source>
</evidence>
<dbReference type="InterPro" id="IPR039421">
    <property type="entry name" value="Type_1_exporter"/>
</dbReference>
<dbReference type="InterPro" id="IPR036640">
    <property type="entry name" value="ABC1_TM_sf"/>
</dbReference>
<feature type="domain" description="ABC transmembrane type-1" evidence="13">
    <location>
        <begin position="708"/>
        <end position="812"/>
    </location>
</feature>
<dbReference type="InterPro" id="IPR003593">
    <property type="entry name" value="AAA+_ATPase"/>
</dbReference>
<keyword evidence="5" id="KW-0677">Repeat</keyword>
<evidence type="ECO:0000259" key="12">
    <source>
        <dbReference type="PROSITE" id="PS50893"/>
    </source>
</evidence>
<dbReference type="GO" id="GO:0005524">
    <property type="term" value="F:ATP binding"/>
    <property type="evidence" value="ECO:0007669"/>
    <property type="project" value="UniProtKB-KW"/>
</dbReference>
<dbReference type="CDD" id="cd18577">
    <property type="entry name" value="ABC_6TM_Pgp_ABCB1_D1_like"/>
    <property type="match status" value="1"/>
</dbReference>
<dbReference type="GO" id="GO:0140359">
    <property type="term" value="F:ABC-type transporter activity"/>
    <property type="evidence" value="ECO:0007669"/>
    <property type="project" value="InterPro"/>
</dbReference>
<dbReference type="PANTHER" id="PTHR24222:SF76">
    <property type="entry name" value="MYCOBACTIN IMPORT ATP-BINDING_PERMEASE PROTEIN IRTB"/>
    <property type="match status" value="1"/>
</dbReference>
<evidence type="ECO:0000256" key="7">
    <source>
        <dbReference type="ARBA" id="ARBA00022840"/>
    </source>
</evidence>
<evidence type="ECO:0000256" key="8">
    <source>
        <dbReference type="ARBA" id="ARBA00022989"/>
    </source>
</evidence>
<feature type="transmembrane region" description="Helical" evidence="11">
    <location>
        <begin position="101"/>
        <end position="127"/>
    </location>
</feature>
<dbReference type="FunFam" id="1.20.1560.10:FF:000018">
    <property type="entry name" value="ATP-binding cassette subfamily B member 11"/>
    <property type="match status" value="1"/>
</dbReference>
<dbReference type="GO" id="GO:0016887">
    <property type="term" value="F:ATP hydrolysis activity"/>
    <property type="evidence" value="ECO:0007669"/>
    <property type="project" value="InterPro"/>
</dbReference>
<evidence type="ECO:0000256" key="3">
    <source>
        <dbReference type="ARBA" id="ARBA00022448"/>
    </source>
</evidence>
<feature type="non-terminal residue" evidence="14">
    <location>
        <position position="812"/>
    </location>
</feature>
<evidence type="ECO:0000256" key="4">
    <source>
        <dbReference type="ARBA" id="ARBA00022692"/>
    </source>
</evidence>
<dbReference type="CDD" id="cd03249">
    <property type="entry name" value="ABC_MTABC3_MDL1_MDL2"/>
    <property type="match status" value="1"/>
</dbReference>
<dbReference type="PROSITE" id="PS50929">
    <property type="entry name" value="ABC_TM1F"/>
    <property type="match status" value="2"/>
</dbReference>
<dbReference type="InterPro" id="IPR017871">
    <property type="entry name" value="ABC_transporter-like_CS"/>
</dbReference>
<feature type="domain" description="ABC transmembrane type-1" evidence="13">
    <location>
        <begin position="50"/>
        <end position="340"/>
    </location>
</feature>
<dbReference type="Proteomes" id="UP000230423">
    <property type="component" value="Unassembled WGS sequence"/>
</dbReference>
<evidence type="ECO:0000256" key="1">
    <source>
        <dbReference type="ARBA" id="ARBA00004141"/>
    </source>
</evidence>
<feature type="transmembrane region" description="Helical" evidence="11">
    <location>
        <begin position="173"/>
        <end position="193"/>
    </location>
</feature>
<reference evidence="14 15" key="1">
    <citation type="submission" date="2015-09" db="EMBL/GenBank/DDBJ databases">
        <title>Draft genome of the parasitic nematode Teladorsagia circumcincta isolate WARC Sus (inbred).</title>
        <authorList>
            <person name="Mitreva M."/>
        </authorList>
    </citation>
    <scope>NUCLEOTIDE SEQUENCE [LARGE SCALE GENOMIC DNA]</scope>
    <source>
        <strain evidence="14 15">S</strain>
    </source>
</reference>
<sequence>MGFLKKNGKVADSKGQEDSQIEEEKKEEVPKASIGQLFRYTTTFDKVLLLIGSVVAIGTGIGLPMMSIIMGNISQNFMSITGNTTSIQQFEHDVIQNCLKYVYLGCGVFTAATIQAMCFLTVCENLVNQLRRQFFKSILRQDITWFDKNNSGTLATKLFDNLERVKEGTGDKLGLMIQFVAQFFGGFIVAFTYDWKLTLIMMSLAPFMIICGAFIAKLMASAATREAKKYAVAGGIAEEVLTSMRTVIAFNGQPYECERYEKALEDGKSTGIKKSLYIGIGLGITFLIMFSSYCLAFWVGTDFVFKNQMQGGTVMTVFFSVMMGSMALGQAGPQFAVLGTAMGAAGSLYQIIDREPEIDSYSSEGVRPSNLKGKITVSNLKFTYPTRPDVPILKGVSFEAKPGETVALVGSSGCGKSTIIQLLLRYYNPADGKITIDGVEIDKINIEFLRNYVGVVSQEPMLFNTTIEQNIRYGREKVTDAEITAALRKANAYNFVQSFPDGIYTNVGDRGTQMSGGQKQRIAIARALVRDPKILLLDEATSALDAESEHIVQQALENASKGRTTIVIAHRLSTIRNADKIIAMKNGEVVEVGNHDELIARKGLYHELVNAQVFADVDDTVGDAAVRRRTMSSSRSRSPSLASPEYKRLRSQLSVTEDTGVTATQNDPVKAEKDLERLKKELEEEGAAKANLFGILSHARPEWPFIMFAVFSSVVQGCVFPAFSLFFSQIINVFSKQPGDPTLKQEGHFWALMFLVLGAVQATTMIIQCFFFGMSAERLTMRLRSKIFKNVMRMDATYFDMPRHSPGKITTR</sequence>
<keyword evidence="8 11" id="KW-1133">Transmembrane helix</keyword>
<dbReference type="PANTHER" id="PTHR24222">
    <property type="entry name" value="ABC TRANSPORTER B FAMILY"/>
    <property type="match status" value="1"/>
</dbReference>
<dbReference type="GO" id="GO:0005886">
    <property type="term" value="C:plasma membrane"/>
    <property type="evidence" value="ECO:0007669"/>
    <property type="project" value="TreeGrafter"/>
</dbReference>
<dbReference type="SUPFAM" id="SSF52540">
    <property type="entry name" value="P-loop containing nucleoside triphosphate hydrolases"/>
    <property type="match status" value="1"/>
</dbReference>
<dbReference type="EMBL" id="KZ349793">
    <property type="protein sequence ID" value="PIO64556.1"/>
    <property type="molecule type" value="Genomic_DNA"/>
</dbReference>
<keyword evidence="6" id="KW-0547">Nucleotide-binding</keyword>
<feature type="domain" description="ABC transporter" evidence="12">
    <location>
        <begin position="375"/>
        <end position="611"/>
    </location>
</feature>
<dbReference type="AlphaFoldDB" id="A0A2G9U2Q4"/>
<dbReference type="SMART" id="SM00382">
    <property type="entry name" value="AAA"/>
    <property type="match status" value="1"/>
</dbReference>
<keyword evidence="3" id="KW-0813">Transport</keyword>
<evidence type="ECO:0000256" key="6">
    <source>
        <dbReference type="ARBA" id="ARBA00022741"/>
    </source>
</evidence>
<evidence type="ECO:0000313" key="15">
    <source>
        <dbReference type="Proteomes" id="UP000230423"/>
    </source>
</evidence>
<keyword evidence="7 14" id="KW-0067">ATP-binding</keyword>
<evidence type="ECO:0000259" key="13">
    <source>
        <dbReference type="PROSITE" id="PS50929"/>
    </source>
</evidence>
<feature type="transmembrane region" description="Helical" evidence="11">
    <location>
        <begin position="311"/>
        <end position="329"/>
    </location>
</feature>
<evidence type="ECO:0000256" key="11">
    <source>
        <dbReference type="SAM" id="Phobius"/>
    </source>
</evidence>
<dbReference type="OrthoDB" id="6500128at2759"/>
<proteinExistence type="inferred from homology"/>
<dbReference type="PROSITE" id="PS50893">
    <property type="entry name" value="ABC_TRANSPORTER_2"/>
    <property type="match status" value="1"/>
</dbReference>
<dbReference type="InterPro" id="IPR027417">
    <property type="entry name" value="P-loop_NTPase"/>
</dbReference>
<protein>
    <submittedName>
        <fullName evidence="14">ABC transporter, ATP-binding protein</fullName>
    </submittedName>
</protein>
<evidence type="ECO:0000256" key="2">
    <source>
        <dbReference type="ARBA" id="ARBA00007577"/>
    </source>
</evidence>
<keyword evidence="4 11" id="KW-0812">Transmembrane</keyword>
<evidence type="ECO:0000313" key="14">
    <source>
        <dbReference type="EMBL" id="PIO64556.1"/>
    </source>
</evidence>
<feature type="transmembrane region" description="Helical" evidence="11">
    <location>
        <begin position="47"/>
        <end position="69"/>
    </location>
</feature>
<organism evidence="14 15">
    <name type="scientific">Teladorsagia circumcincta</name>
    <name type="common">Brown stomach worm</name>
    <name type="synonym">Ostertagia circumcincta</name>
    <dbReference type="NCBI Taxonomy" id="45464"/>
    <lineage>
        <taxon>Eukaryota</taxon>
        <taxon>Metazoa</taxon>
        <taxon>Ecdysozoa</taxon>
        <taxon>Nematoda</taxon>
        <taxon>Chromadorea</taxon>
        <taxon>Rhabditida</taxon>
        <taxon>Rhabditina</taxon>
        <taxon>Rhabditomorpha</taxon>
        <taxon>Strongyloidea</taxon>
        <taxon>Trichostrongylidae</taxon>
        <taxon>Teladorsagia</taxon>
    </lineage>
</organism>
<dbReference type="InterPro" id="IPR003439">
    <property type="entry name" value="ABC_transporter-like_ATP-bd"/>
</dbReference>
<feature type="transmembrane region" description="Helical" evidence="11">
    <location>
        <begin position="705"/>
        <end position="727"/>
    </location>
</feature>
<feature type="transmembrane region" description="Helical" evidence="11">
    <location>
        <begin position="199"/>
        <end position="220"/>
    </location>
</feature>
<dbReference type="FunFam" id="3.40.50.300:FF:000916">
    <property type="entry name" value="ABC transporter B family member 9"/>
    <property type="match status" value="1"/>
</dbReference>
<feature type="transmembrane region" description="Helical" evidence="11">
    <location>
        <begin position="276"/>
        <end position="299"/>
    </location>
</feature>
<comment type="subcellular location">
    <subcellularLocation>
        <location evidence="1">Membrane</location>
        <topology evidence="1">Multi-pass membrane protein</topology>
    </subcellularLocation>
</comment>
<gene>
    <name evidence="14" type="ORF">TELCIR_13813</name>
</gene>
<feature type="region of interest" description="Disordered" evidence="10">
    <location>
        <begin position="1"/>
        <end position="27"/>
    </location>
</feature>